<dbReference type="EMBL" id="JBDKWZ010000003">
    <property type="protein sequence ID" value="MEN7547444.1"/>
    <property type="molecule type" value="Genomic_DNA"/>
</dbReference>
<feature type="domain" description="Mannitol dehydrogenase N-terminal" evidence="3">
    <location>
        <begin position="32"/>
        <end position="266"/>
    </location>
</feature>
<dbReference type="PRINTS" id="PR00084">
    <property type="entry name" value="MTLDHDRGNASE"/>
</dbReference>
<accession>A0AAW9S4Z4</accession>
<proteinExistence type="predicted"/>
<feature type="domain" description="Mannitol dehydrogenase C-terminal" evidence="4">
    <location>
        <begin position="285"/>
        <end position="458"/>
    </location>
</feature>
<dbReference type="Pfam" id="PF01232">
    <property type="entry name" value="Mannitol_dh"/>
    <property type="match status" value="1"/>
</dbReference>
<dbReference type="GO" id="GO:0005829">
    <property type="term" value="C:cytosol"/>
    <property type="evidence" value="ECO:0007669"/>
    <property type="project" value="TreeGrafter"/>
</dbReference>
<dbReference type="EC" id="1.1.1.58" evidence="5"/>
<comment type="caution">
    <text evidence="5">The sequence shown here is derived from an EMBL/GenBank/DDBJ whole genome shotgun (WGS) entry which is preliminary data.</text>
</comment>
<dbReference type="Pfam" id="PF08125">
    <property type="entry name" value="Mannitol_dh_C"/>
    <property type="match status" value="1"/>
</dbReference>
<protein>
    <submittedName>
        <fullName evidence="5">Tagaturonate reductase</fullName>
        <ecNumber evidence="5">1.1.1.58</ecNumber>
    </submittedName>
</protein>
<dbReference type="GO" id="GO:0019592">
    <property type="term" value="P:mannitol catabolic process"/>
    <property type="evidence" value="ECO:0007669"/>
    <property type="project" value="TreeGrafter"/>
</dbReference>
<keyword evidence="1 5" id="KW-0560">Oxidoreductase</keyword>
<keyword evidence="6" id="KW-1185">Reference proteome</keyword>
<evidence type="ECO:0000256" key="1">
    <source>
        <dbReference type="ARBA" id="ARBA00023002"/>
    </source>
</evidence>
<dbReference type="SUPFAM" id="SSF48179">
    <property type="entry name" value="6-phosphogluconate dehydrogenase C-terminal domain-like"/>
    <property type="match status" value="1"/>
</dbReference>
<evidence type="ECO:0000313" key="6">
    <source>
        <dbReference type="Proteomes" id="UP001403385"/>
    </source>
</evidence>
<dbReference type="Proteomes" id="UP001403385">
    <property type="component" value="Unassembled WGS sequence"/>
</dbReference>
<gene>
    <name evidence="5" type="ORF">AAG747_05975</name>
</gene>
<dbReference type="InterPro" id="IPR013131">
    <property type="entry name" value="Mannitol_DH_N"/>
</dbReference>
<evidence type="ECO:0000259" key="3">
    <source>
        <dbReference type="Pfam" id="PF01232"/>
    </source>
</evidence>
<dbReference type="PANTHER" id="PTHR30524">
    <property type="entry name" value="MANNITOL-1-PHOSPHATE 5-DEHYDROGENASE"/>
    <property type="match status" value="1"/>
</dbReference>
<dbReference type="InterPro" id="IPR023027">
    <property type="entry name" value="Mannitol_DH_CS"/>
</dbReference>
<dbReference type="NCBIfam" id="NF002969">
    <property type="entry name" value="PRK03643.1"/>
    <property type="match status" value="1"/>
</dbReference>
<dbReference type="InterPro" id="IPR000669">
    <property type="entry name" value="Mannitol_DH"/>
</dbReference>
<dbReference type="Gene3D" id="1.10.1040.10">
    <property type="entry name" value="N-(1-d-carboxylethyl)-l-norvaline Dehydrogenase, domain 2"/>
    <property type="match status" value="1"/>
</dbReference>
<dbReference type="InterPro" id="IPR013328">
    <property type="entry name" value="6PGD_dom2"/>
</dbReference>
<dbReference type="GO" id="GO:0008926">
    <property type="term" value="F:mannitol-1-phosphate 5-dehydrogenase activity"/>
    <property type="evidence" value="ECO:0007669"/>
    <property type="project" value="TreeGrafter"/>
</dbReference>
<evidence type="ECO:0000313" key="5">
    <source>
        <dbReference type="EMBL" id="MEN7547444.1"/>
    </source>
</evidence>
<dbReference type="RefSeq" id="WP_346820232.1">
    <property type="nucleotide sequence ID" value="NZ_JBDKWZ010000003.1"/>
</dbReference>
<evidence type="ECO:0000259" key="4">
    <source>
        <dbReference type="Pfam" id="PF08125"/>
    </source>
</evidence>
<dbReference type="PANTHER" id="PTHR30524:SF0">
    <property type="entry name" value="ALTRONATE OXIDOREDUCTASE-RELATED"/>
    <property type="match status" value="1"/>
</dbReference>
<evidence type="ECO:0000256" key="2">
    <source>
        <dbReference type="ARBA" id="ARBA00023027"/>
    </source>
</evidence>
<dbReference type="InterPro" id="IPR008927">
    <property type="entry name" value="6-PGluconate_DH-like_C_sf"/>
</dbReference>
<reference evidence="5 6" key="1">
    <citation type="submission" date="2024-04" db="EMBL/GenBank/DDBJ databases">
        <title>Novel genus in family Flammeovirgaceae.</title>
        <authorList>
            <person name="Nguyen T.H."/>
            <person name="Vuong T.Q."/>
            <person name="Le H."/>
            <person name="Kim S.-G."/>
        </authorList>
    </citation>
    <scope>NUCLEOTIDE SEQUENCE [LARGE SCALE GENOMIC DNA]</scope>
    <source>
        <strain evidence="5 6">JCM 23209</strain>
    </source>
</reference>
<dbReference type="SUPFAM" id="SSF51735">
    <property type="entry name" value="NAD(P)-binding Rossmann-fold domains"/>
    <property type="match status" value="1"/>
</dbReference>
<dbReference type="AlphaFoldDB" id="A0AAW9S4Z4"/>
<organism evidence="5 6">
    <name type="scientific">Rapidithrix thailandica</name>
    <dbReference type="NCBI Taxonomy" id="413964"/>
    <lineage>
        <taxon>Bacteria</taxon>
        <taxon>Pseudomonadati</taxon>
        <taxon>Bacteroidota</taxon>
        <taxon>Cytophagia</taxon>
        <taxon>Cytophagales</taxon>
        <taxon>Flammeovirgaceae</taxon>
        <taxon>Rapidithrix</taxon>
    </lineage>
</organism>
<dbReference type="Gene3D" id="3.40.50.720">
    <property type="entry name" value="NAD(P)-binding Rossmann-like Domain"/>
    <property type="match status" value="1"/>
</dbReference>
<dbReference type="InterPro" id="IPR036291">
    <property type="entry name" value="NAD(P)-bd_dom_sf"/>
</dbReference>
<sequence>MKLEILSRKLLHSLDPAKITLPTEEQLSYPEKVLQFGTGAFLRAFVEDFIDRANRIGKFKGRVVMVGSTGSARTELLKKQEGLYTLRVEGICQGEAVVENRVISSISRVLSAQDEWDQVLACVRNPALNLIVSNTTEAGIRLQKENIYTHLPVSFPGKLTACLWERYKAFDGEEGMTILPCELVVNNGTLLKSMVIEQARFNHLEEGFFEWLREKVSFRNTLVDRIVPGTPDSIKKEAVWKELGYQDEMLNVAEVYRLWAIEGSESLSDKFPFLAVDPGIILQGDISSFRERKLRILNGGHTISVAVGFLAHLKTVSDCLEDALISEFISTVILNEIVPALENEEADFALEVLDRFRNPHLNHHLLSIALQYSSKMESRNAETFFKYFAKFQRVPSLMTLGFAAFMYFMRVKPCEVGFMGCYQGVEYEVEDQNAKYFSDFWKDASLSSTEELRAVLAKFFEESPFWKVNFNAIPNFSDSVAEFLIKVDQLGVRKLIELELTKLKGS</sequence>
<name>A0AAW9S4Z4_9BACT</name>
<dbReference type="PROSITE" id="PS00974">
    <property type="entry name" value="MANNITOL_DHGENASE"/>
    <property type="match status" value="1"/>
</dbReference>
<keyword evidence="2" id="KW-0520">NAD</keyword>
<dbReference type="GO" id="GO:0009026">
    <property type="term" value="F:tagaturonate reductase activity"/>
    <property type="evidence" value="ECO:0007669"/>
    <property type="project" value="UniProtKB-EC"/>
</dbReference>
<dbReference type="InterPro" id="IPR013118">
    <property type="entry name" value="Mannitol_DH_C"/>
</dbReference>